<dbReference type="GO" id="GO:0006261">
    <property type="term" value="P:DNA-templated DNA replication"/>
    <property type="evidence" value="ECO:0007669"/>
    <property type="project" value="InterPro"/>
</dbReference>
<dbReference type="InterPro" id="IPR012337">
    <property type="entry name" value="RNaseH-like_sf"/>
</dbReference>
<gene>
    <name evidence="3" type="ORF">RMAR0315_LOCUS4608</name>
</gene>
<evidence type="ECO:0000313" key="3">
    <source>
        <dbReference type="EMBL" id="CAD8394623.1"/>
    </source>
</evidence>
<proteinExistence type="predicted"/>
<reference evidence="3" key="1">
    <citation type="submission" date="2021-01" db="EMBL/GenBank/DDBJ databases">
        <authorList>
            <person name="Corre E."/>
            <person name="Pelletier E."/>
            <person name="Niang G."/>
            <person name="Scheremetjew M."/>
            <person name="Finn R."/>
            <person name="Kale V."/>
            <person name="Holt S."/>
            <person name="Cochrane G."/>
            <person name="Meng A."/>
            <person name="Brown T."/>
            <person name="Cohen L."/>
        </authorList>
    </citation>
    <scope>NUCLEOTIDE SEQUENCE</scope>
    <source>
        <strain evidence="3">UTEX LB 2760</strain>
    </source>
</reference>
<dbReference type="EMBL" id="HBEK01008437">
    <property type="protein sequence ID" value="CAD8394623.1"/>
    <property type="molecule type" value="Transcribed_RNA"/>
</dbReference>
<dbReference type="InterPro" id="IPR002562">
    <property type="entry name" value="3'-5'_exonuclease_dom"/>
</dbReference>
<dbReference type="Pfam" id="PF00476">
    <property type="entry name" value="DNA_pol_A"/>
    <property type="match status" value="2"/>
</dbReference>
<dbReference type="InterPro" id="IPR002298">
    <property type="entry name" value="DNA_polymerase_A"/>
</dbReference>
<dbReference type="GO" id="GO:0003887">
    <property type="term" value="F:DNA-directed DNA polymerase activity"/>
    <property type="evidence" value="ECO:0007669"/>
    <property type="project" value="InterPro"/>
</dbReference>
<evidence type="ECO:0000259" key="2">
    <source>
        <dbReference type="SMART" id="SM00482"/>
    </source>
</evidence>
<dbReference type="Gene3D" id="1.10.150.20">
    <property type="entry name" value="5' to 3' exonuclease, C-terminal subdomain"/>
    <property type="match status" value="1"/>
</dbReference>
<dbReference type="Gene3D" id="3.30.420.10">
    <property type="entry name" value="Ribonuclease H-like superfamily/Ribonuclease H"/>
    <property type="match status" value="1"/>
</dbReference>
<organism evidence="3">
    <name type="scientific">Rhodosorus marinus</name>
    <dbReference type="NCBI Taxonomy" id="101924"/>
    <lineage>
        <taxon>Eukaryota</taxon>
        <taxon>Rhodophyta</taxon>
        <taxon>Stylonematophyceae</taxon>
        <taxon>Stylonematales</taxon>
        <taxon>Stylonemataceae</taxon>
        <taxon>Rhodosorus</taxon>
    </lineage>
</organism>
<dbReference type="PRINTS" id="PR00868">
    <property type="entry name" value="DNAPOLI"/>
</dbReference>
<dbReference type="GO" id="GO:0006302">
    <property type="term" value="P:double-strand break repair"/>
    <property type="evidence" value="ECO:0007669"/>
    <property type="project" value="TreeGrafter"/>
</dbReference>
<dbReference type="SMART" id="SM00482">
    <property type="entry name" value="POLAc"/>
    <property type="match status" value="1"/>
</dbReference>
<dbReference type="SUPFAM" id="SSF53098">
    <property type="entry name" value="Ribonuclease H-like"/>
    <property type="match status" value="1"/>
</dbReference>
<dbReference type="Pfam" id="PF01612">
    <property type="entry name" value="DNA_pol_A_exo1"/>
    <property type="match status" value="1"/>
</dbReference>
<dbReference type="Gene3D" id="1.20.1060.10">
    <property type="entry name" value="Taq DNA Polymerase, Chain T, domain 4"/>
    <property type="match status" value="1"/>
</dbReference>
<dbReference type="AlphaFoldDB" id="A0A7S0G2N1"/>
<feature type="domain" description="DNA-directed DNA polymerase family A palm" evidence="2">
    <location>
        <begin position="503"/>
        <end position="731"/>
    </location>
</feature>
<evidence type="ECO:0000256" key="1">
    <source>
        <dbReference type="ARBA" id="ARBA00022705"/>
    </source>
</evidence>
<accession>A0A7S0G2N1</accession>
<dbReference type="GO" id="GO:0008408">
    <property type="term" value="F:3'-5' exonuclease activity"/>
    <property type="evidence" value="ECO:0007669"/>
    <property type="project" value="InterPro"/>
</dbReference>
<dbReference type="InterPro" id="IPR001098">
    <property type="entry name" value="DNA-dir_DNA_pol_A_palm_dom"/>
</dbReference>
<dbReference type="SUPFAM" id="SSF56672">
    <property type="entry name" value="DNA/RNA polymerases"/>
    <property type="match status" value="1"/>
</dbReference>
<dbReference type="PANTHER" id="PTHR10133">
    <property type="entry name" value="DNA POLYMERASE I"/>
    <property type="match status" value="1"/>
</dbReference>
<dbReference type="PANTHER" id="PTHR10133:SF27">
    <property type="entry name" value="DNA POLYMERASE NU"/>
    <property type="match status" value="1"/>
</dbReference>
<protein>
    <recommendedName>
        <fullName evidence="2">DNA-directed DNA polymerase family A palm domain-containing protein</fullName>
    </recommendedName>
</protein>
<dbReference type="InterPro" id="IPR036397">
    <property type="entry name" value="RNaseH_sf"/>
</dbReference>
<sequence length="769" mass="86445">MGRACLMLKTLPHRFGACVGQSRGLNTAVDKGSSSTHSQPSIFHVPNTSQKVNRLRRDIQDVTIVDTKEKAFEALRALQSDQALTRTHAWDTETEGVDPTIESPVGKGRVICASAFCGKDIDFGKGSKLWIDNTQDGILHCFKDYFENPKIGKVWHNYSFDKHVLLNEGINCEGFAGDTMHMARLLDTSIYSYNLEFLSAYFLPEVKPKESMKTLFSVPKLNKDGKPGKKLVLPPLLDLQNSEEHCQRWIDYSTKDAELTWMLANKLYNLLHSRPTEDYMGNRMSLWDVYSAYMIPFGESLIEIERVGMKINIEHLKLAEEKAQEASELAKSEFRSWLATIQPEAAGHMNLMSDKQKQALFFAPYRNMKTGEVLNSANQFKTEDKATFMIEGLRLPVEEVTSQFWPSSSEKVLRDLAGDMSIDKKGKAYPFIGETGCKAIHSLCEAKSLATLTNTFIRPLQASADNGSRIHSSLNLNTETGRLSSRRPNLQNQPALDKDKLGIRKAFVREPGNKLIVADYAQLELRVLAHITRCKSMIEAFRAGGDFHSRTAMSMYPHVQEAVESGAVLLEADSSSAGSTDRPLLKDHFALERKRAKVLNFSIAYGKTAKGLAKDWGVPQEVARETLRAWYADRPEVREWQNQTKRFATINQYVATLLGRRRDLPGILSSDVSVWQHNLRAAINTPIQGSAADIVMAAMIRIYESERLRELGWLMVLQVHDEIILEGPSENADEAASIVKHILENPFEVPLHVEMSVSLNVGDSWYDAK</sequence>
<name>A0A7S0G2N1_9RHOD</name>
<dbReference type="GO" id="GO:0003677">
    <property type="term" value="F:DNA binding"/>
    <property type="evidence" value="ECO:0007669"/>
    <property type="project" value="InterPro"/>
</dbReference>
<dbReference type="CDD" id="cd08640">
    <property type="entry name" value="DNA_pol_A_plastid_like"/>
    <property type="match status" value="1"/>
</dbReference>
<dbReference type="InterPro" id="IPR043502">
    <property type="entry name" value="DNA/RNA_pol_sf"/>
</dbReference>
<keyword evidence="1" id="KW-0235">DNA replication</keyword>
<dbReference type="Gene3D" id="3.30.70.370">
    <property type="match status" value="1"/>
</dbReference>